<dbReference type="PANTHER" id="PTHR34182">
    <property type="entry name" value="PROTEIN-EXPORT MEMBRANE PROTEIN SECG"/>
    <property type="match status" value="1"/>
</dbReference>
<evidence type="ECO:0000256" key="2">
    <source>
        <dbReference type="ARBA" id="ARBA00008445"/>
    </source>
</evidence>
<dbReference type="Proteomes" id="UP000215215">
    <property type="component" value="Unassembled WGS sequence"/>
</dbReference>
<evidence type="ECO:0000256" key="4">
    <source>
        <dbReference type="ARBA" id="ARBA00022475"/>
    </source>
</evidence>
<feature type="region of interest" description="Disordered" evidence="11">
    <location>
        <begin position="89"/>
        <end position="112"/>
    </location>
</feature>
<evidence type="ECO:0000256" key="3">
    <source>
        <dbReference type="ARBA" id="ARBA00022448"/>
    </source>
</evidence>
<proteinExistence type="inferred from homology"/>
<evidence type="ECO:0000313" key="12">
    <source>
        <dbReference type="EMBL" id="OYD15660.1"/>
    </source>
</evidence>
<comment type="caution">
    <text evidence="12">The sequence shown here is derived from an EMBL/GenBank/DDBJ whole genome shotgun (WGS) entry which is preliminary data.</text>
</comment>
<evidence type="ECO:0000256" key="9">
    <source>
        <dbReference type="ARBA" id="ARBA00023136"/>
    </source>
</evidence>
<evidence type="ECO:0000256" key="8">
    <source>
        <dbReference type="ARBA" id="ARBA00023010"/>
    </source>
</evidence>
<keyword evidence="5 10" id="KW-0812">Transmembrane</keyword>
<evidence type="ECO:0000256" key="7">
    <source>
        <dbReference type="ARBA" id="ARBA00022989"/>
    </source>
</evidence>
<gene>
    <name evidence="12" type="primary">secG</name>
    <name evidence="12" type="ORF">CH333_05260</name>
</gene>
<dbReference type="GO" id="GO:0043952">
    <property type="term" value="P:protein transport by the Sec complex"/>
    <property type="evidence" value="ECO:0007669"/>
    <property type="project" value="TreeGrafter"/>
</dbReference>
<protein>
    <recommendedName>
        <fullName evidence="10">Protein-export membrane protein SecG</fullName>
    </recommendedName>
</protein>
<reference evidence="12 13" key="1">
    <citation type="submission" date="2017-07" db="EMBL/GenBank/DDBJ databases">
        <title>Recovery of genomes from metagenomes via a dereplication, aggregation, and scoring strategy.</title>
        <authorList>
            <person name="Sieber C.M."/>
            <person name="Probst A.J."/>
            <person name="Sharrar A."/>
            <person name="Thomas B.C."/>
            <person name="Hess M."/>
            <person name="Tringe S.G."/>
            <person name="Banfield J.F."/>
        </authorList>
    </citation>
    <scope>NUCLEOTIDE SEQUENCE [LARGE SCALE GENOMIC DNA]</scope>
    <source>
        <strain evidence="12">JGI_Cruoil_03_44_89</strain>
    </source>
</reference>
<evidence type="ECO:0000256" key="6">
    <source>
        <dbReference type="ARBA" id="ARBA00022927"/>
    </source>
</evidence>
<comment type="subcellular location">
    <subcellularLocation>
        <location evidence="1 10">Cell membrane</location>
        <topology evidence="1 10">Multi-pass membrane protein</topology>
    </subcellularLocation>
</comment>
<keyword evidence="4 10" id="KW-1003">Cell membrane</keyword>
<keyword evidence="6 10" id="KW-0653">Protein transport</keyword>
<keyword evidence="9 10" id="KW-0472">Membrane</keyword>
<sequence>MHTFLLVIHTICSIFLLVVILLQPSKSGGLSGMFGGGGTTIFGGKGAAPFLTKVTIILASVFIVTSVVLTTMAKTTRATSAVEKAIEKGDFGSTGWPSPQAGSVIMDTTGEQ</sequence>
<dbReference type="AlphaFoldDB" id="A0A235BT33"/>
<dbReference type="PRINTS" id="PR01651">
    <property type="entry name" value="SECGEXPORT"/>
</dbReference>
<dbReference type="EMBL" id="NOZQ01000108">
    <property type="protein sequence ID" value="OYD15660.1"/>
    <property type="molecule type" value="Genomic_DNA"/>
</dbReference>
<comment type="caution">
    <text evidence="10">Lacks conserved residue(s) required for the propagation of feature annotation.</text>
</comment>
<organism evidence="12 13">
    <name type="scientific">candidate division WOR-3 bacterium JGI_Cruoil_03_44_89</name>
    <dbReference type="NCBI Taxonomy" id="1973748"/>
    <lineage>
        <taxon>Bacteria</taxon>
        <taxon>Bacteria division WOR-3</taxon>
    </lineage>
</organism>
<dbReference type="InterPro" id="IPR004692">
    <property type="entry name" value="SecG"/>
</dbReference>
<comment type="similarity">
    <text evidence="2 10">Belongs to the SecG family.</text>
</comment>
<evidence type="ECO:0000313" key="13">
    <source>
        <dbReference type="Proteomes" id="UP000215215"/>
    </source>
</evidence>
<evidence type="ECO:0000256" key="5">
    <source>
        <dbReference type="ARBA" id="ARBA00022692"/>
    </source>
</evidence>
<dbReference type="NCBIfam" id="TIGR00810">
    <property type="entry name" value="secG"/>
    <property type="match status" value="1"/>
</dbReference>
<evidence type="ECO:0000256" key="11">
    <source>
        <dbReference type="SAM" id="MobiDB-lite"/>
    </source>
</evidence>
<evidence type="ECO:0000256" key="10">
    <source>
        <dbReference type="RuleBase" id="RU365087"/>
    </source>
</evidence>
<accession>A0A235BT33</accession>
<keyword evidence="8 10" id="KW-0811">Translocation</keyword>
<dbReference type="GO" id="GO:0015450">
    <property type="term" value="F:protein-transporting ATPase activity"/>
    <property type="evidence" value="ECO:0007669"/>
    <property type="project" value="UniProtKB-UniRule"/>
</dbReference>
<comment type="function">
    <text evidence="10">Involved in protein export. Participates in an early event of protein translocation.</text>
</comment>
<keyword evidence="7 10" id="KW-1133">Transmembrane helix</keyword>
<name>A0A235BT33_UNCW3</name>
<dbReference type="GO" id="GO:0005886">
    <property type="term" value="C:plasma membrane"/>
    <property type="evidence" value="ECO:0007669"/>
    <property type="project" value="UniProtKB-SubCell"/>
</dbReference>
<feature type="transmembrane region" description="Helical" evidence="10">
    <location>
        <begin position="51"/>
        <end position="70"/>
    </location>
</feature>
<dbReference type="GO" id="GO:0009306">
    <property type="term" value="P:protein secretion"/>
    <property type="evidence" value="ECO:0007669"/>
    <property type="project" value="UniProtKB-UniRule"/>
</dbReference>
<evidence type="ECO:0000256" key="1">
    <source>
        <dbReference type="ARBA" id="ARBA00004651"/>
    </source>
</evidence>
<dbReference type="PANTHER" id="PTHR34182:SF1">
    <property type="entry name" value="PROTEIN-EXPORT MEMBRANE PROTEIN SECG"/>
    <property type="match status" value="1"/>
</dbReference>
<dbReference type="GO" id="GO:0065002">
    <property type="term" value="P:intracellular protein transmembrane transport"/>
    <property type="evidence" value="ECO:0007669"/>
    <property type="project" value="TreeGrafter"/>
</dbReference>
<keyword evidence="3 10" id="KW-0813">Transport</keyword>
<dbReference type="Pfam" id="PF03840">
    <property type="entry name" value="SecG"/>
    <property type="match status" value="1"/>
</dbReference>